<protein>
    <recommendedName>
        <fullName evidence="3">Ferredoxin</fullName>
    </recommendedName>
</protein>
<dbReference type="PROSITE" id="PS00198">
    <property type="entry name" value="4FE4S_FER_1"/>
    <property type="match status" value="2"/>
</dbReference>
<dbReference type="AlphaFoldDB" id="A0A1H0VFQ0"/>
<evidence type="ECO:0000313" key="12">
    <source>
        <dbReference type="Proteomes" id="UP000585258"/>
    </source>
</evidence>
<dbReference type="RefSeq" id="WP_089972567.1">
    <property type="nucleotide sequence ID" value="NZ_FNJM01000016.1"/>
</dbReference>
<proteinExistence type="predicted"/>
<evidence type="ECO:0000256" key="5">
    <source>
        <dbReference type="ARBA" id="ARBA00022723"/>
    </source>
</evidence>
<keyword evidence="4" id="KW-0004">4Fe-4S</keyword>
<dbReference type="Pfam" id="PF14697">
    <property type="entry name" value="Fer4_21"/>
    <property type="match status" value="1"/>
</dbReference>
<evidence type="ECO:0000313" key="10">
    <source>
        <dbReference type="EMBL" id="SDP77174.1"/>
    </source>
</evidence>
<dbReference type="InterPro" id="IPR050157">
    <property type="entry name" value="PSI_iron-sulfur_center"/>
</dbReference>
<evidence type="ECO:0000256" key="1">
    <source>
        <dbReference type="ARBA" id="ARBA00001966"/>
    </source>
</evidence>
<reference evidence="10 11" key="1">
    <citation type="submission" date="2016-10" db="EMBL/GenBank/DDBJ databases">
        <authorList>
            <person name="de Groot N.N."/>
        </authorList>
    </citation>
    <scope>NUCLEOTIDE SEQUENCE [LARGE SCALE GENOMIC DNA]</scope>
    <source>
        <strain evidence="10 11">DSM 12272</strain>
    </source>
</reference>
<dbReference type="EMBL" id="FNJM01000016">
    <property type="protein sequence ID" value="SDP77174.1"/>
    <property type="molecule type" value="Genomic_DNA"/>
</dbReference>
<accession>A0A1H0VFQ0</accession>
<feature type="domain" description="4Fe-4S ferredoxin-type" evidence="8">
    <location>
        <begin position="9"/>
        <end position="38"/>
    </location>
</feature>
<keyword evidence="5" id="KW-0479">Metal-binding</keyword>
<dbReference type="Proteomes" id="UP000585258">
    <property type="component" value="Unassembled WGS sequence"/>
</dbReference>
<sequence>MIKKNLVRKKAYIDTKYCVACGVCVRNCPVNAIKVTKGIYAEVNFEKCVGCSKCSKICPASVIEIK</sequence>
<feature type="domain" description="4Fe-4S ferredoxin-type" evidence="8">
    <location>
        <begin position="39"/>
        <end position="66"/>
    </location>
</feature>
<dbReference type="PANTHER" id="PTHR24960">
    <property type="entry name" value="PHOTOSYSTEM I IRON-SULFUR CENTER-RELATED"/>
    <property type="match status" value="1"/>
</dbReference>
<dbReference type="SUPFAM" id="SSF54862">
    <property type="entry name" value="4Fe-4S ferredoxins"/>
    <property type="match status" value="1"/>
</dbReference>
<keyword evidence="6" id="KW-0408">Iron</keyword>
<dbReference type="PANTHER" id="PTHR24960:SF79">
    <property type="entry name" value="PHOTOSYSTEM I IRON-SULFUR CENTER"/>
    <property type="match status" value="1"/>
</dbReference>
<keyword evidence="7" id="KW-0411">Iron-sulfur</keyword>
<evidence type="ECO:0000256" key="3">
    <source>
        <dbReference type="ARBA" id="ARBA00013529"/>
    </source>
</evidence>
<dbReference type="EMBL" id="JACKWY010000004">
    <property type="protein sequence ID" value="MBB6714761.1"/>
    <property type="molecule type" value="Genomic_DNA"/>
</dbReference>
<dbReference type="Proteomes" id="UP000198597">
    <property type="component" value="Unassembled WGS sequence"/>
</dbReference>
<reference evidence="9 12" key="2">
    <citation type="submission" date="2020-08" db="EMBL/GenBank/DDBJ databases">
        <title>Clostridia isolated from Swiss meat.</title>
        <authorList>
            <person name="Wambui J."/>
            <person name="Stevens M.J.A."/>
            <person name="Stephan R."/>
        </authorList>
    </citation>
    <scope>NUCLEOTIDE SEQUENCE [LARGE SCALE GENOMIC DNA]</scope>
    <source>
        <strain evidence="9 12">CM001</strain>
    </source>
</reference>
<evidence type="ECO:0000256" key="6">
    <source>
        <dbReference type="ARBA" id="ARBA00023004"/>
    </source>
</evidence>
<evidence type="ECO:0000256" key="7">
    <source>
        <dbReference type="ARBA" id="ARBA00023014"/>
    </source>
</evidence>
<dbReference type="GO" id="GO:0046872">
    <property type="term" value="F:metal ion binding"/>
    <property type="evidence" value="ECO:0007669"/>
    <property type="project" value="UniProtKB-KW"/>
</dbReference>
<evidence type="ECO:0000259" key="8">
    <source>
        <dbReference type="PROSITE" id="PS51379"/>
    </source>
</evidence>
<evidence type="ECO:0000313" key="11">
    <source>
        <dbReference type="Proteomes" id="UP000198597"/>
    </source>
</evidence>
<comment type="function">
    <text evidence="2">Ferredoxins are iron-sulfur proteins that transfer electrons in a wide variety of metabolic reactions.</text>
</comment>
<dbReference type="OrthoDB" id="9810688at2"/>
<dbReference type="GO" id="GO:0051539">
    <property type="term" value="F:4 iron, 4 sulfur cluster binding"/>
    <property type="evidence" value="ECO:0007669"/>
    <property type="project" value="UniProtKB-KW"/>
</dbReference>
<dbReference type="STRING" id="94869.SAMN04488529_11633"/>
<dbReference type="PROSITE" id="PS51379">
    <property type="entry name" value="4FE4S_FER_2"/>
    <property type="match status" value="2"/>
</dbReference>
<dbReference type="Gene3D" id="3.30.70.20">
    <property type="match status" value="2"/>
</dbReference>
<name>A0A1H0VFQ0_9CLOT</name>
<dbReference type="InterPro" id="IPR017900">
    <property type="entry name" value="4Fe4S_Fe_S_CS"/>
</dbReference>
<keyword evidence="11" id="KW-1185">Reference proteome</keyword>
<evidence type="ECO:0000313" key="9">
    <source>
        <dbReference type="EMBL" id="MBB6714761.1"/>
    </source>
</evidence>
<gene>
    <name evidence="9" type="ORF">H7E68_08450</name>
    <name evidence="10" type="ORF">SAMN04488529_11633</name>
</gene>
<comment type="cofactor">
    <cofactor evidence="1">
        <name>[4Fe-4S] cluster</name>
        <dbReference type="ChEBI" id="CHEBI:49883"/>
    </cofactor>
</comment>
<dbReference type="InterPro" id="IPR017896">
    <property type="entry name" value="4Fe4S_Fe-S-bd"/>
</dbReference>
<organism evidence="10 11">
    <name type="scientific">Clostridium gasigenes</name>
    <dbReference type="NCBI Taxonomy" id="94869"/>
    <lineage>
        <taxon>Bacteria</taxon>
        <taxon>Bacillati</taxon>
        <taxon>Bacillota</taxon>
        <taxon>Clostridia</taxon>
        <taxon>Eubacteriales</taxon>
        <taxon>Clostridiaceae</taxon>
        <taxon>Clostridium</taxon>
    </lineage>
</organism>
<evidence type="ECO:0000256" key="2">
    <source>
        <dbReference type="ARBA" id="ARBA00003532"/>
    </source>
</evidence>
<evidence type="ECO:0000256" key="4">
    <source>
        <dbReference type="ARBA" id="ARBA00022485"/>
    </source>
</evidence>